<comment type="caution">
    <text evidence="1">The sequence shown here is derived from an EMBL/GenBank/DDBJ whole genome shotgun (WGS) entry which is preliminary data.</text>
</comment>
<accession>A0A2K3JSH0</accession>
<sequence length="122" mass="13692">YLPFIPRNAFRPHEYLAFHYHTMFGSTHKIHRTLLRLRSGQLRTSLKKCLLPTIIGILDSSTSSTILLQPPDCAFSVLLKNRLPSTIHAVPQAATSNSPCIQLPPVVPQVTKSDHRSFQLPP</sequence>
<dbReference type="AlphaFoldDB" id="A0A2K3JSH0"/>
<dbReference type="Proteomes" id="UP000236291">
    <property type="component" value="Unassembled WGS sequence"/>
</dbReference>
<protein>
    <submittedName>
        <fullName evidence="1">Uncharacterized protein</fullName>
    </submittedName>
</protein>
<reference evidence="1 2" key="1">
    <citation type="journal article" date="2014" name="Am. J. Bot.">
        <title>Genome assembly and annotation for red clover (Trifolium pratense; Fabaceae).</title>
        <authorList>
            <person name="Istvanek J."/>
            <person name="Jaros M."/>
            <person name="Krenek A."/>
            <person name="Repkova J."/>
        </authorList>
    </citation>
    <scope>NUCLEOTIDE SEQUENCE [LARGE SCALE GENOMIC DNA]</scope>
    <source>
        <strain evidence="2">cv. Tatra</strain>
        <tissue evidence="1">Young leaves</tissue>
    </source>
</reference>
<reference evidence="1 2" key="2">
    <citation type="journal article" date="2017" name="Front. Plant Sci.">
        <title>Gene Classification and Mining of Molecular Markers Useful in Red Clover (Trifolium pratense) Breeding.</title>
        <authorList>
            <person name="Istvanek J."/>
            <person name="Dluhosova J."/>
            <person name="Dluhos P."/>
            <person name="Patkova L."/>
            <person name="Nedelnik J."/>
            <person name="Repkova J."/>
        </authorList>
    </citation>
    <scope>NUCLEOTIDE SEQUENCE [LARGE SCALE GENOMIC DNA]</scope>
    <source>
        <strain evidence="2">cv. Tatra</strain>
        <tissue evidence="1">Young leaves</tissue>
    </source>
</reference>
<evidence type="ECO:0000313" key="2">
    <source>
        <dbReference type="Proteomes" id="UP000236291"/>
    </source>
</evidence>
<organism evidence="1 2">
    <name type="scientific">Trifolium pratense</name>
    <name type="common">Red clover</name>
    <dbReference type="NCBI Taxonomy" id="57577"/>
    <lineage>
        <taxon>Eukaryota</taxon>
        <taxon>Viridiplantae</taxon>
        <taxon>Streptophyta</taxon>
        <taxon>Embryophyta</taxon>
        <taxon>Tracheophyta</taxon>
        <taxon>Spermatophyta</taxon>
        <taxon>Magnoliopsida</taxon>
        <taxon>eudicotyledons</taxon>
        <taxon>Gunneridae</taxon>
        <taxon>Pentapetalae</taxon>
        <taxon>rosids</taxon>
        <taxon>fabids</taxon>
        <taxon>Fabales</taxon>
        <taxon>Fabaceae</taxon>
        <taxon>Papilionoideae</taxon>
        <taxon>50 kb inversion clade</taxon>
        <taxon>NPAAA clade</taxon>
        <taxon>Hologalegina</taxon>
        <taxon>IRL clade</taxon>
        <taxon>Trifolieae</taxon>
        <taxon>Trifolium</taxon>
    </lineage>
</organism>
<dbReference type="EMBL" id="ASHM01121726">
    <property type="protein sequence ID" value="PNX56992.1"/>
    <property type="molecule type" value="Genomic_DNA"/>
</dbReference>
<gene>
    <name evidence="1" type="ORF">L195_g058473</name>
</gene>
<name>A0A2K3JSH0_TRIPR</name>
<feature type="non-terminal residue" evidence="1">
    <location>
        <position position="1"/>
    </location>
</feature>
<proteinExistence type="predicted"/>
<evidence type="ECO:0000313" key="1">
    <source>
        <dbReference type="EMBL" id="PNX56992.1"/>
    </source>
</evidence>